<dbReference type="AlphaFoldDB" id="A8G8I4"/>
<dbReference type="HOGENOM" id="CLU_2571927_0_0_6"/>
<keyword evidence="1" id="KW-0812">Transmembrane</keyword>
<name>A8G8I4_SERP5</name>
<evidence type="ECO:0000256" key="1">
    <source>
        <dbReference type="SAM" id="Phobius"/>
    </source>
</evidence>
<accession>A8G8I4</accession>
<protein>
    <submittedName>
        <fullName evidence="2">Uncharacterized protein</fullName>
    </submittedName>
</protein>
<organism evidence="2">
    <name type="scientific">Serratia proteamaculans (strain 568)</name>
    <dbReference type="NCBI Taxonomy" id="399741"/>
    <lineage>
        <taxon>Bacteria</taxon>
        <taxon>Pseudomonadati</taxon>
        <taxon>Pseudomonadota</taxon>
        <taxon>Gammaproteobacteria</taxon>
        <taxon>Enterobacterales</taxon>
        <taxon>Yersiniaceae</taxon>
        <taxon>Serratia</taxon>
    </lineage>
</organism>
<feature type="transmembrane region" description="Helical" evidence="1">
    <location>
        <begin position="6"/>
        <end position="27"/>
    </location>
</feature>
<gene>
    <name evidence="2" type="ordered locus">Spro_0314</name>
</gene>
<proteinExistence type="predicted"/>
<dbReference type="EMBL" id="CP000826">
    <property type="protein sequence ID" value="ABV39424.1"/>
    <property type="molecule type" value="Genomic_DNA"/>
</dbReference>
<sequence>MGTLLDGVMVVTAIAASVVMIDSYALINRMGSGEAWTDLCNECLQKIDNAWGRMTENQKVFLGAGAPFSVKACGPYDGMLA</sequence>
<reference evidence="2" key="1">
    <citation type="submission" date="2007-09" db="EMBL/GenBank/DDBJ databases">
        <title>Complete sequence of chromosome of Serratia proteamaculans 568.</title>
        <authorList>
            <consortium name="US DOE Joint Genome Institute"/>
            <person name="Copeland A."/>
            <person name="Lucas S."/>
            <person name="Lapidus A."/>
            <person name="Barry K."/>
            <person name="Glavina del Rio T."/>
            <person name="Dalin E."/>
            <person name="Tice H."/>
            <person name="Pitluck S."/>
            <person name="Chain P."/>
            <person name="Malfatti S."/>
            <person name="Shin M."/>
            <person name="Vergez L."/>
            <person name="Schmutz J."/>
            <person name="Larimer F."/>
            <person name="Land M."/>
            <person name="Hauser L."/>
            <person name="Kyrpides N."/>
            <person name="Kim E."/>
            <person name="Taghavi S."/>
            <person name="Newman L."/>
            <person name="Vangronsveld J."/>
            <person name="van der Lelie D."/>
            <person name="Richardson P."/>
        </authorList>
    </citation>
    <scope>NUCLEOTIDE SEQUENCE [LARGE SCALE GENOMIC DNA]</scope>
    <source>
        <strain evidence="2">568</strain>
    </source>
</reference>
<keyword evidence="1" id="KW-0472">Membrane</keyword>
<evidence type="ECO:0000313" key="2">
    <source>
        <dbReference type="EMBL" id="ABV39424.1"/>
    </source>
</evidence>
<dbReference type="KEGG" id="spe:Spro_0314"/>
<keyword evidence="1" id="KW-1133">Transmembrane helix</keyword>